<organism evidence="3 4">
    <name type="scientific">Streptantibioticus ferralitis</name>
    <dbReference type="NCBI Taxonomy" id="236510"/>
    <lineage>
        <taxon>Bacteria</taxon>
        <taxon>Bacillati</taxon>
        <taxon>Actinomycetota</taxon>
        <taxon>Actinomycetes</taxon>
        <taxon>Kitasatosporales</taxon>
        <taxon>Streptomycetaceae</taxon>
        <taxon>Streptantibioticus</taxon>
    </lineage>
</organism>
<protein>
    <submittedName>
        <fullName evidence="3">Alpha/beta hydrolase</fullName>
    </submittedName>
</protein>
<dbReference type="Gene3D" id="3.40.50.1820">
    <property type="entry name" value="alpha/beta hydrolase"/>
    <property type="match status" value="2"/>
</dbReference>
<dbReference type="Proteomes" id="UP001220022">
    <property type="component" value="Unassembled WGS sequence"/>
</dbReference>
<gene>
    <name evidence="3" type="ORF">P2L57_04590</name>
</gene>
<dbReference type="InterPro" id="IPR022742">
    <property type="entry name" value="Hydrolase_4"/>
</dbReference>
<dbReference type="PANTHER" id="PTHR34853">
    <property type="match status" value="1"/>
</dbReference>
<feature type="region of interest" description="Disordered" evidence="1">
    <location>
        <begin position="1"/>
        <end position="22"/>
    </location>
</feature>
<feature type="compositionally biased region" description="Low complexity" evidence="1">
    <location>
        <begin position="44"/>
        <end position="57"/>
    </location>
</feature>
<accession>A0ABT5YUI0</accession>
<name>A0ABT5YUI0_9ACTN</name>
<keyword evidence="3" id="KW-0378">Hydrolase</keyword>
<dbReference type="EMBL" id="JARHTQ010000002">
    <property type="protein sequence ID" value="MDF2255032.1"/>
    <property type="molecule type" value="Genomic_DNA"/>
</dbReference>
<dbReference type="Pfam" id="PF12146">
    <property type="entry name" value="Hydrolase_4"/>
    <property type="match status" value="1"/>
</dbReference>
<reference evidence="3 4" key="1">
    <citation type="submission" date="2023-03" db="EMBL/GenBank/DDBJ databases">
        <title>Draft genome sequence of type strain Streptomyces ferralitis JCM 14344.</title>
        <authorList>
            <person name="Klaysubun C."/>
            <person name="Duangmal K."/>
        </authorList>
    </citation>
    <scope>NUCLEOTIDE SEQUENCE [LARGE SCALE GENOMIC DNA]</scope>
    <source>
        <strain evidence="3 4">JCM 14344</strain>
    </source>
</reference>
<dbReference type="SUPFAM" id="SSF53474">
    <property type="entry name" value="alpha/beta-Hydrolases"/>
    <property type="match status" value="1"/>
</dbReference>
<dbReference type="InterPro" id="IPR029058">
    <property type="entry name" value="AB_hydrolase_fold"/>
</dbReference>
<dbReference type="PANTHER" id="PTHR34853:SF1">
    <property type="entry name" value="LIPASE 5"/>
    <property type="match status" value="1"/>
</dbReference>
<proteinExistence type="predicted"/>
<dbReference type="RefSeq" id="WP_275808557.1">
    <property type="nucleotide sequence ID" value="NZ_BAAANM010000012.1"/>
</dbReference>
<evidence type="ECO:0000313" key="4">
    <source>
        <dbReference type="Proteomes" id="UP001220022"/>
    </source>
</evidence>
<feature type="region of interest" description="Disordered" evidence="1">
    <location>
        <begin position="44"/>
        <end position="69"/>
    </location>
</feature>
<dbReference type="PIRSF" id="PIRSF029171">
    <property type="entry name" value="Esterase_LipA"/>
    <property type="match status" value="1"/>
</dbReference>
<evidence type="ECO:0000313" key="3">
    <source>
        <dbReference type="EMBL" id="MDF2255032.1"/>
    </source>
</evidence>
<comment type="caution">
    <text evidence="3">The sequence shown here is derived from an EMBL/GenBank/DDBJ whole genome shotgun (WGS) entry which is preliminary data.</text>
</comment>
<sequence>MRNRSRCQAVARTTIASGPPRPRRATKALVAVGTAAALAVAAGGCSSGASTPAPGATRSSGHPSAATPDVRVTDHTYQVPRPLPPGAPGALIAATDHGPDRLVGSARRWTVLYHSVNAHHADVPVSGTVLVPQGTPPPGGWPVVSWGHGTTGVADSCAPSQTPNLGFNEYAQELRAFVRAGYAVAASDYPGLGTPGMHTYLVGADEGNAVVDIVTAARQLAPTLAPTWFAVGHSQGGQAALFAANAAHRSAGLHLGGTVAIAPASHLESMLPGVIASHQSSELSFALYSLAGLSATDPSVNLRSLLGASAARTAARVLAQCLKAGYTTLSDVTTEQTLPLSGEQLRRVGSEMGAYGDPDRTAIHGPVLVIQGGADQDVPPQWTSAVVHNLRSLGSPAVVERTYPGLDHDQVLGQSVCDLLTFLGSHGGRSAANCAPFQTGVG</sequence>
<keyword evidence="4" id="KW-1185">Reference proteome</keyword>
<evidence type="ECO:0000256" key="1">
    <source>
        <dbReference type="SAM" id="MobiDB-lite"/>
    </source>
</evidence>
<evidence type="ECO:0000259" key="2">
    <source>
        <dbReference type="Pfam" id="PF12146"/>
    </source>
</evidence>
<feature type="domain" description="Serine aminopeptidase S33" evidence="2">
    <location>
        <begin position="169"/>
        <end position="409"/>
    </location>
</feature>
<dbReference type="InterPro" id="IPR005152">
    <property type="entry name" value="Lipase_secreted"/>
</dbReference>
<dbReference type="GO" id="GO:0016787">
    <property type="term" value="F:hydrolase activity"/>
    <property type="evidence" value="ECO:0007669"/>
    <property type="project" value="UniProtKB-KW"/>
</dbReference>